<proteinExistence type="predicted"/>
<keyword evidence="1" id="KW-0812">Transmembrane</keyword>
<evidence type="ECO:0000256" key="1">
    <source>
        <dbReference type="SAM" id="Phobius"/>
    </source>
</evidence>
<protein>
    <submittedName>
        <fullName evidence="2">Uncharacterized protein</fullName>
    </submittedName>
</protein>
<dbReference type="EMBL" id="KZ613956">
    <property type="protein sequence ID" value="PMD33232.1"/>
    <property type="molecule type" value="Genomic_DNA"/>
</dbReference>
<evidence type="ECO:0000313" key="2">
    <source>
        <dbReference type="EMBL" id="PMD33232.1"/>
    </source>
</evidence>
<feature type="transmembrane region" description="Helical" evidence="1">
    <location>
        <begin position="59"/>
        <end position="83"/>
    </location>
</feature>
<name>A0A2J6R3X8_HYAVF</name>
<evidence type="ECO:0000313" key="3">
    <source>
        <dbReference type="Proteomes" id="UP000235786"/>
    </source>
</evidence>
<dbReference type="Proteomes" id="UP000235786">
    <property type="component" value="Unassembled WGS sequence"/>
</dbReference>
<dbReference type="AlphaFoldDB" id="A0A2J6R3X8"/>
<reference evidence="2" key="1">
    <citation type="submission" date="2016-04" db="EMBL/GenBank/DDBJ databases">
        <title>A degradative enzymes factory behind the ericoid mycorrhizal symbiosis.</title>
        <authorList>
            <consortium name="DOE Joint Genome Institute"/>
            <person name="Martino E."/>
            <person name="Morin E."/>
            <person name="Grelet G."/>
            <person name="Kuo A."/>
            <person name="Kohler A."/>
            <person name="Daghino S."/>
            <person name="Barry K."/>
            <person name="Choi C."/>
            <person name="Cichocki N."/>
            <person name="Clum A."/>
            <person name="Copeland A."/>
            <person name="Hainaut M."/>
            <person name="Haridas S."/>
            <person name="Labutti K."/>
            <person name="Lindquist E."/>
            <person name="Lipzen A."/>
            <person name="Khouja H.-R."/>
            <person name="Murat C."/>
            <person name="Ohm R."/>
            <person name="Olson A."/>
            <person name="Spatafora J."/>
            <person name="Veneault-Fourrey C."/>
            <person name="Henrissat B."/>
            <person name="Grigoriev I."/>
            <person name="Martin F."/>
            <person name="Perotto S."/>
        </authorList>
    </citation>
    <scope>NUCLEOTIDE SEQUENCE [LARGE SCALE GENOMIC DNA]</scope>
    <source>
        <strain evidence="2">F</strain>
    </source>
</reference>
<accession>A0A2J6R3X8</accession>
<sequence length="88" mass="9372">MGGEESVEAMCFVVPSYRNCMGARVLEDGGVGSIFLTLEACRLLAKAVTTSKSMQGLTFISTFCFSVLSSLSPIIAALGILVYKLLTR</sequence>
<keyword evidence="1" id="KW-1133">Transmembrane helix</keyword>
<gene>
    <name evidence="2" type="ORF">L207DRAFT_168113</name>
</gene>
<organism evidence="2 3">
    <name type="scientific">Hyaloscypha variabilis (strain UAMH 11265 / GT02V1 / F)</name>
    <name type="common">Meliniomyces variabilis</name>
    <dbReference type="NCBI Taxonomy" id="1149755"/>
    <lineage>
        <taxon>Eukaryota</taxon>
        <taxon>Fungi</taxon>
        <taxon>Dikarya</taxon>
        <taxon>Ascomycota</taxon>
        <taxon>Pezizomycotina</taxon>
        <taxon>Leotiomycetes</taxon>
        <taxon>Helotiales</taxon>
        <taxon>Hyaloscyphaceae</taxon>
        <taxon>Hyaloscypha</taxon>
        <taxon>Hyaloscypha variabilis</taxon>
    </lineage>
</organism>
<keyword evidence="3" id="KW-1185">Reference proteome</keyword>
<keyword evidence="1" id="KW-0472">Membrane</keyword>